<evidence type="ECO:0000256" key="3">
    <source>
        <dbReference type="SAM" id="Phobius"/>
    </source>
</evidence>
<feature type="compositionally biased region" description="Basic residues" evidence="2">
    <location>
        <begin position="50"/>
        <end position="62"/>
    </location>
</feature>
<evidence type="ECO:0000313" key="4">
    <source>
        <dbReference type="EnsemblPlants" id="AET7Gv20589100.2"/>
    </source>
</evidence>
<reference evidence="4" key="4">
    <citation type="submission" date="2019-03" db="UniProtKB">
        <authorList>
            <consortium name="EnsemblPlants"/>
        </authorList>
    </citation>
    <scope>IDENTIFICATION</scope>
</reference>
<feature type="compositionally biased region" description="Polar residues" evidence="2">
    <location>
        <begin position="217"/>
        <end position="226"/>
    </location>
</feature>
<feature type="compositionally biased region" description="Low complexity" evidence="2">
    <location>
        <begin position="33"/>
        <end position="46"/>
    </location>
</feature>
<sequence>TPRAFRLALRRVHSSEMAVTATDMDRMANGAVESSAESPAAEAPPEARTKGRGLRRWRRIQREHRAEGAAAPATAAGGRGGANDDAAQLHKRRLPLGAAAPPKGKHEVAVEEAESSTASVESRFVPLEQAPAPAPAPAKLDPDLGLLVSSVGFSVGAGGADSDNGEDRSSKSSTAASAPRHDFPRERDRLRAHTAASIHGKNHRSARARADRPSAHTAFSQAEAGNSRSSVESDRRSSNAVHGRKQGVGSIGNGIHDHSDEGQPSDEMRSTAGGYCTQSGSSVVGRLGVGNGDSGDADVEDTFDEGGAGKGEMGLEMNSCANPYAKSILLLQRTQEALENEIQNFVVIGKESTDDLEAHDDEWSNSLHIEESVEEANEKMKDLESRMEQASILIKEKDSIILELEALSRTRAWRSAIQSANNQLLQPDLDQLLQEKMEAEIQCIILTRASQTWTPVAEDRKALYEDQKCLLGDYKQLELKLRGAENRAAILGEMVEKLEAHCRELSASAEILQLQSRTSTASLLCFIQFILLLIAIGIYVVRLSPSSTELVPT</sequence>
<protein>
    <recommendedName>
        <fullName evidence="6">WPP domain-containing protein</fullName>
    </recommendedName>
</protein>
<dbReference type="EnsemblPlants" id="AET7Gv20589100.2">
    <property type="protein sequence ID" value="AET7Gv20589100.2"/>
    <property type="gene ID" value="AET7Gv20589100"/>
</dbReference>
<dbReference type="AlphaFoldDB" id="A0A453RI86"/>
<dbReference type="InterPro" id="IPR044696">
    <property type="entry name" value="WIP1/2/3"/>
</dbReference>
<name>A0A453RI86_AEGTS</name>
<keyword evidence="3" id="KW-0472">Membrane</keyword>
<feature type="coiled-coil region" evidence="1">
    <location>
        <begin position="366"/>
        <end position="393"/>
    </location>
</feature>
<feature type="compositionally biased region" description="Basic and acidic residues" evidence="2">
    <location>
        <begin position="179"/>
        <end position="191"/>
    </location>
</feature>
<dbReference type="PANTHER" id="PTHR34562">
    <property type="entry name" value="WPP DOMAIN-INTERACTING PROTEIN 2"/>
    <property type="match status" value="1"/>
</dbReference>
<feature type="region of interest" description="Disordered" evidence="2">
    <location>
        <begin position="28"/>
        <end position="121"/>
    </location>
</feature>
<dbReference type="Proteomes" id="UP000015105">
    <property type="component" value="Chromosome 7D"/>
</dbReference>
<reference evidence="5" key="2">
    <citation type="journal article" date="2017" name="Nat. Plants">
        <title>The Aegilops tauschii genome reveals multiple impacts of transposons.</title>
        <authorList>
            <person name="Zhao G."/>
            <person name="Zou C."/>
            <person name="Li K."/>
            <person name="Wang K."/>
            <person name="Li T."/>
            <person name="Gao L."/>
            <person name="Zhang X."/>
            <person name="Wang H."/>
            <person name="Yang Z."/>
            <person name="Liu X."/>
            <person name="Jiang W."/>
            <person name="Mao L."/>
            <person name="Kong X."/>
            <person name="Jiao Y."/>
            <person name="Jia J."/>
        </authorList>
    </citation>
    <scope>NUCLEOTIDE SEQUENCE [LARGE SCALE GENOMIC DNA]</scope>
    <source>
        <strain evidence="5">cv. AL8/78</strain>
    </source>
</reference>
<accession>A0A453RI86</accession>
<keyword evidence="1" id="KW-0175">Coiled coil</keyword>
<evidence type="ECO:0008006" key="6">
    <source>
        <dbReference type="Google" id="ProtNLM"/>
    </source>
</evidence>
<evidence type="ECO:0000256" key="2">
    <source>
        <dbReference type="SAM" id="MobiDB-lite"/>
    </source>
</evidence>
<feature type="region of interest" description="Disordered" evidence="2">
    <location>
        <begin position="157"/>
        <end position="300"/>
    </location>
</feature>
<feature type="transmembrane region" description="Helical" evidence="3">
    <location>
        <begin position="521"/>
        <end position="541"/>
    </location>
</feature>
<dbReference type="Gramene" id="AET7Gv20589100.2">
    <property type="protein sequence ID" value="AET7Gv20589100.2"/>
    <property type="gene ID" value="AET7Gv20589100"/>
</dbReference>
<reference evidence="4" key="3">
    <citation type="journal article" date="2017" name="Nature">
        <title>Genome sequence of the progenitor of the wheat D genome Aegilops tauschii.</title>
        <authorList>
            <person name="Luo M.C."/>
            <person name="Gu Y.Q."/>
            <person name="Puiu D."/>
            <person name="Wang H."/>
            <person name="Twardziok S.O."/>
            <person name="Deal K.R."/>
            <person name="Huo N."/>
            <person name="Zhu T."/>
            <person name="Wang L."/>
            <person name="Wang Y."/>
            <person name="McGuire P.E."/>
            <person name="Liu S."/>
            <person name="Long H."/>
            <person name="Ramasamy R.K."/>
            <person name="Rodriguez J.C."/>
            <person name="Van S.L."/>
            <person name="Yuan L."/>
            <person name="Wang Z."/>
            <person name="Xia Z."/>
            <person name="Xiao L."/>
            <person name="Anderson O.D."/>
            <person name="Ouyang S."/>
            <person name="Liang Y."/>
            <person name="Zimin A.V."/>
            <person name="Pertea G."/>
            <person name="Qi P."/>
            <person name="Bennetzen J.L."/>
            <person name="Dai X."/>
            <person name="Dawson M.W."/>
            <person name="Muller H.G."/>
            <person name="Kugler K."/>
            <person name="Rivarola-Duarte L."/>
            <person name="Spannagl M."/>
            <person name="Mayer K.F.X."/>
            <person name="Lu F.H."/>
            <person name="Bevan M.W."/>
            <person name="Leroy P."/>
            <person name="Li P."/>
            <person name="You F.M."/>
            <person name="Sun Q."/>
            <person name="Liu Z."/>
            <person name="Lyons E."/>
            <person name="Wicker T."/>
            <person name="Salzberg S.L."/>
            <person name="Devos K.M."/>
            <person name="Dvorak J."/>
        </authorList>
    </citation>
    <scope>NUCLEOTIDE SEQUENCE [LARGE SCALE GENOMIC DNA]</scope>
    <source>
        <strain evidence="4">cv. AL8/78</strain>
    </source>
</reference>
<keyword evidence="3" id="KW-1133">Transmembrane helix</keyword>
<feature type="compositionally biased region" description="Basic and acidic residues" evidence="2">
    <location>
        <begin position="255"/>
        <end position="269"/>
    </location>
</feature>
<evidence type="ECO:0000313" key="5">
    <source>
        <dbReference type="Proteomes" id="UP000015105"/>
    </source>
</evidence>
<dbReference type="STRING" id="200361.A0A453RI86"/>
<keyword evidence="5" id="KW-1185">Reference proteome</keyword>
<reference evidence="5" key="1">
    <citation type="journal article" date="2014" name="Science">
        <title>Ancient hybridizations among the ancestral genomes of bread wheat.</title>
        <authorList>
            <consortium name="International Wheat Genome Sequencing Consortium,"/>
            <person name="Marcussen T."/>
            <person name="Sandve S.R."/>
            <person name="Heier L."/>
            <person name="Spannagl M."/>
            <person name="Pfeifer M."/>
            <person name="Jakobsen K.S."/>
            <person name="Wulff B.B."/>
            <person name="Steuernagel B."/>
            <person name="Mayer K.F."/>
            <person name="Olsen O.A."/>
        </authorList>
    </citation>
    <scope>NUCLEOTIDE SEQUENCE [LARGE SCALE GENOMIC DNA]</scope>
    <source>
        <strain evidence="5">cv. AL8/78</strain>
    </source>
</reference>
<evidence type="ECO:0000256" key="1">
    <source>
        <dbReference type="SAM" id="Coils"/>
    </source>
</evidence>
<keyword evidence="3" id="KW-0812">Transmembrane</keyword>
<dbReference type="PANTHER" id="PTHR34562:SF13">
    <property type="entry name" value="OS08G0497900 PROTEIN"/>
    <property type="match status" value="1"/>
</dbReference>
<reference evidence="4" key="5">
    <citation type="journal article" date="2021" name="G3 (Bethesda)">
        <title>Aegilops tauschii genome assembly Aet v5.0 features greater sequence contiguity and improved annotation.</title>
        <authorList>
            <person name="Wang L."/>
            <person name="Zhu T."/>
            <person name="Rodriguez J.C."/>
            <person name="Deal K.R."/>
            <person name="Dubcovsky J."/>
            <person name="McGuire P.E."/>
            <person name="Lux T."/>
            <person name="Spannagl M."/>
            <person name="Mayer K.F.X."/>
            <person name="Baldrich P."/>
            <person name="Meyers B.C."/>
            <person name="Huo N."/>
            <person name="Gu Y.Q."/>
            <person name="Zhou H."/>
            <person name="Devos K.M."/>
            <person name="Bennetzen J.L."/>
            <person name="Unver T."/>
            <person name="Budak H."/>
            <person name="Gulick P.J."/>
            <person name="Galiba G."/>
            <person name="Kalapos B."/>
            <person name="Nelson D.R."/>
            <person name="Li P."/>
            <person name="You F.M."/>
            <person name="Luo M.C."/>
            <person name="Dvorak J."/>
        </authorList>
    </citation>
    <scope>NUCLEOTIDE SEQUENCE [LARGE SCALE GENOMIC DNA]</scope>
    <source>
        <strain evidence="4">cv. AL8/78</strain>
    </source>
</reference>
<proteinExistence type="predicted"/>
<organism evidence="4 5">
    <name type="scientific">Aegilops tauschii subsp. strangulata</name>
    <name type="common">Goatgrass</name>
    <dbReference type="NCBI Taxonomy" id="200361"/>
    <lineage>
        <taxon>Eukaryota</taxon>
        <taxon>Viridiplantae</taxon>
        <taxon>Streptophyta</taxon>
        <taxon>Embryophyta</taxon>
        <taxon>Tracheophyta</taxon>
        <taxon>Spermatophyta</taxon>
        <taxon>Magnoliopsida</taxon>
        <taxon>Liliopsida</taxon>
        <taxon>Poales</taxon>
        <taxon>Poaceae</taxon>
        <taxon>BOP clade</taxon>
        <taxon>Pooideae</taxon>
        <taxon>Triticodae</taxon>
        <taxon>Triticeae</taxon>
        <taxon>Triticinae</taxon>
        <taxon>Aegilops</taxon>
    </lineage>
</organism>
<feature type="coiled-coil region" evidence="1">
    <location>
        <begin position="429"/>
        <end position="515"/>
    </location>
</feature>